<feature type="domain" description="N-acetyltransferase" evidence="1">
    <location>
        <begin position="2"/>
        <end position="159"/>
    </location>
</feature>
<sequence>MSVLRLFNPDRDSPPLHAIFGDEESCRYMSDPATATVEETVSLLTKWNEGTEETTWAIVEREDGDALGRITMIPRGGHVWEVGIMLCPAAQGRGLAFTALCAALDSIFDKHEARRVYADIDPDNKPSIRLFERAGFQREGLLRAAWKTHIGVRDSIIMGFVSSDPRPWRHD</sequence>
<dbReference type="SUPFAM" id="SSF55729">
    <property type="entry name" value="Acyl-CoA N-acyltransferases (Nat)"/>
    <property type="match status" value="1"/>
</dbReference>
<organism evidence="2 3">
    <name type="scientific">Hyphococcus flavus</name>
    <dbReference type="NCBI Taxonomy" id="1866326"/>
    <lineage>
        <taxon>Bacteria</taxon>
        <taxon>Pseudomonadati</taxon>
        <taxon>Pseudomonadota</taxon>
        <taxon>Alphaproteobacteria</taxon>
        <taxon>Parvularculales</taxon>
        <taxon>Parvularculaceae</taxon>
        <taxon>Hyphococcus</taxon>
    </lineage>
</organism>
<name>A0AAF0CI98_9PROT</name>
<dbReference type="PANTHER" id="PTHR43441">
    <property type="entry name" value="RIBOSOMAL-PROTEIN-SERINE ACETYLTRANSFERASE"/>
    <property type="match status" value="1"/>
</dbReference>
<dbReference type="GO" id="GO:0008999">
    <property type="term" value="F:protein-N-terminal-alanine acetyltransferase activity"/>
    <property type="evidence" value="ECO:0007669"/>
    <property type="project" value="TreeGrafter"/>
</dbReference>
<dbReference type="KEGG" id="hfl:PUV54_05510"/>
<gene>
    <name evidence="2" type="ORF">PUV54_05510</name>
</gene>
<dbReference type="PROSITE" id="PS51186">
    <property type="entry name" value="GNAT"/>
    <property type="match status" value="1"/>
</dbReference>
<proteinExistence type="predicted"/>
<evidence type="ECO:0000259" key="1">
    <source>
        <dbReference type="PROSITE" id="PS51186"/>
    </source>
</evidence>
<dbReference type="GO" id="GO:1990189">
    <property type="term" value="F:protein N-terminal-serine acetyltransferase activity"/>
    <property type="evidence" value="ECO:0007669"/>
    <property type="project" value="TreeGrafter"/>
</dbReference>
<dbReference type="InterPro" id="IPR051908">
    <property type="entry name" value="Ribosomal_N-acetyltransferase"/>
</dbReference>
<dbReference type="EMBL" id="CP118166">
    <property type="protein sequence ID" value="WDI32652.1"/>
    <property type="molecule type" value="Genomic_DNA"/>
</dbReference>
<dbReference type="InterPro" id="IPR000182">
    <property type="entry name" value="GNAT_dom"/>
</dbReference>
<dbReference type="InterPro" id="IPR016181">
    <property type="entry name" value="Acyl_CoA_acyltransferase"/>
</dbReference>
<evidence type="ECO:0000313" key="3">
    <source>
        <dbReference type="Proteomes" id="UP001214043"/>
    </source>
</evidence>
<reference evidence="2" key="1">
    <citation type="submission" date="2023-02" db="EMBL/GenBank/DDBJ databases">
        <title>Genome sequence of Hyphococcus flavus.</title>
        <authorList>
            <person name="Rong J.-C."/>
            <person name="Zhao Q."/>
            <person name="Yi M."/>
            <person name="Wu J.-Y."/>
        </authorList>
    </citation>
    <scope>NUCLEOTIDE SEQUENCE</scope>
    <source>
        <strain evidence="2">MCCC 1K03223</strain>
    </source>
</reference>
<dbReference type="AlphaFoldDB" id="A0AAF0CI98"/>
<keyword evidence="3" id="KW-1185">Reference proteome</keyword>
<dbReference type="Pfam" id="PF13302">
    <property type="entry name" value="Acetyltransf_3"/>
    <property type="match status" value="1"/>
</dbReference>
<accession>A0AAF0CI98</accession>
<evidence type="ECO:0000313" key="2">
    <source>
        <dbReference type="EMBL" id="WDI32652.1"/>
    </source>
</evidence>
<dbReference type="Proteomes" id="UP001214043">
    <property type="component" value="Chromosome"/>
</dbReference>
<dbReference type="RefSeq" id="WP_274494589.1">
    <property type="nucleotide sequence ID" value="NZ_CP118166.1"/>
</dbReference>
<dbReference type="PANTHER" id="PTHR43441:SF2">
    <property type="entry name" value="FAMILY ACETYLTRANSFERASE, PUTATIVE (AFU_ORTHOLOGUE AFUA_7G00850)-RELATED"/>
    <property type="match status" value="1"/>
</dbReference>
<protein>
    <submittedName>
        <fullName evidence="2">GNAT family N-acetyltransferase</fullName>
    </submittedName>
</protein>
<dbReference type="GO" id="GO:0005737">
    <property type="term" value="C:cytoplasm"/>
    <property type="evidence" value="ECO:0007669"/>
    <property type="project" value="TreeGrafter"/>
</dbReference>
<dbReference type="Gene3D" id="3.40.630.30">
    <property type="match status" value="1"/>
</dbReference>